<feature type="compositionally biased region" description="Polar residues" evidence="1">
    <location>
        <begin position="114"/>
        <end position="126"/>
    </location>
</feature>
<feature type="region of interest" description="Disordered" evidence="1">
    <location>
        <begin position="416"/>
        <end position="500"/>
    </location>
</feature>
<accession>A0A0P0V659</accession>
<gene>
    <name evidence="2" type="primary">OSJNBa0049H05.21-2</name>
</gene>
<reference evidence="3" key="2">
    <citation type="journal article" date="2008" name="Nucleic Acids Res.">
        <title>The rice annotation project database (RAP-DB): 2008 update.</title>
        <authorList>
            <consortium name="The rice annotation project (RAP)"/>
        </authorList>
    </citation>
    <scope>GENOME REANNOTATION</scope>
    <source>
        <strain evidence="3">cv. Nipponbare</strain>
    </source>
</reference>
<dbReference type="InterPro" id="IPR052824">
    <property type="entry name" value="m6A_RNA_Methylation_Regulator"/>
</dbReference>
<dbReference type="AlphaFoldDB" id="A0A0P0V659"/>
<reference evidence="3" key="1">
    <citation type="journal article" date="2005" name="Nature">
        <title>The map-based sequence of the rice genome.</title>
        <authorList>
            <consortium name="International rice genome sequencing project (IRGSP)"/>
            <person name="Matsumoto T."/>
            <person name="Wu J."/>
            <person name="Kanamori H."/>
            <person name="Katayose Y."/>
            <person name="Fujisawa M."/>
            <person name="Namiki N."/>
            <person name="Mizuno H."/>
            <person name="Yamamoto K."/>
            <person name="Antonio B.A."/>
            <person name="Baba T."/>
            <person name="Sakata K."/>
            <person name="Nagamura Y."/>
            <person name="Aoki H."/>
            <person name="Arikawa K."/>
            <person name="Arita K."/>
            <person name="Bito T."/>
            <person name="Chiden Y."/>
            <person name="Fujitsuka N."/>
            <person name="Fukunaka R."/>
            <person name="Hamada M."/>
            <person name="Harada C."/>
            <person name="Hayashi A."/>
            <person name="Hijishita S."/>
            <person name="Honda M."/>
            <person name="Hosokawa S."/>
            <person name="Ichikawa Y."/>
            <person name="Idonuma A."/>
            <person name="Iijima M."/>
            <person name="Ikeda M."/>
            <person name="Ikeno M."/>
            <person name="Ito K."/>
            <person name="Ito S."/>
            <person name="Ito T."/>
            <person name="Ito Y."/>
            <person name="Ito Y."/>
            <person name="Iwabuchi A."/>
            <person name="Kamiya K."/>
            <person name="Karasawa W."/>
            <person name="Kurita K."/>
            <person name="Katagiri S."/>
            <person name="Kikuta A."/>
            <person name="Kobayashi H."/>
            <person name="Kobayashi N."/>
            <person name="Machita K."/>
            <person name="Maehara T."/>
            <person name="Masukawa M."/>
            <person name="Mizubayashi T."/>
            <person name="Mukai Y."/>
            <person name="Nagasaki H."/>
            <person name="Nagata Y."/>
            <person name="Naito S."/>
            <person name="Nakashima M."/>
            <person name="Nakama Y."/>
            <person name="Nakamichi Y."/>
            <person name="Nakamura M."/>
            <person name="Meguro A."/>
            <person name="Negishi M."/>
            <person name="Ohta I."/>
            <person name="Ohta T."/>
            <person name="Okamoto M."/>
            <person name="Ono N."/>
            <person name="Saji S."/>
            <person name="Sakaguchi M."/>
            <person name="Sakai K."/>
            <person name="Shibata M."/>
            <person name="Shimokawa T."/>
            <person name="Song J."/>
            <person name="Takazaki Y."/>
            <person name="Terasawa K."/>
            <person name="Tsugane M."/>
            <person name="Tsuji K."/>
            <person name="Ueda S."/>
            <person name="Waki K."/>
            <person name="Yamagata H."/>
            <person name="Yamamoto M."/>
            <person name="Yamamoto S."/>
            <person name="Yamane H."/>
            <person name="Yoshiki S."/>
            <person name="Yoshihara R."/>
            <person name="Yukawa K."/>
            <person name="Zhong H."/>
            <person name="Yano M."/>
            <person name="Yuan Q."/>
            <person name="Ouyang S."/>
            <person name="Liu J."/>
            <person name="Jones K.M."/>
            <person name="Gansberger K."/>
            <person name="Moffat K."/>
            <person name="Hill J."/>
            <person name="Bera J."/>
            <person name="Fadrosh D."/>
            <person name="Jin S."/>
            <person name="Johri S."/>
            <person name="Kim M."/>
            <person name="Overton L."/>
            <person name="Reardon M."/>
            <person name="Tsitrin T."/>
            <person name="Vuong H."/>
            <person name="Weaver B."/>
            <person name="Ciecko A."/>
            <person name="Tallon L."/>
            <person name="Jackson J."/>
            <person name="Pai G."/>
            <person name="Aken S.V."/>
            <person name="Utterback T."/>
            <person name="Reidmuller S."/>
            <person name="Feldblyum T."/>
            <person name="Hsiao J."/>
            <person name="Zismann V."/>
            <person name="Iobst S."/>
            <person name="de Vazeille A.R."/>
            <person name="Buell C.R."/>
            <person name="Ying K."/>
            <person name="Li Y."/>
            <person name="Lu T."/>
            <person name="Huang Y."/>
            <person name="Zhao Q."/>
            <person name="Feng Q."/>
            <person name="Zhang L."/>
            <person name="Zhu J."/>
            <person name="Weng Q."/>
            <person name="Mu J."/>
            <person name="Lu Y."/>
            <person name="Fan D."/>
            <person name="Liu Y."/>
            <person name="Guan J."/>
            <person name="Zhang Y."/>
            <person name="Yu S."/>
            <person name="Liu X."/>
            <person name="Zhang Y."/>
            <person name="Hong G."/>
            <person name="Han B."/>
            <person name="Choisne N."/>
            <person name="Demange N."/>
            <person name="Orjeda G."/>
            <person name="Samain S."/>
            <person name="Cattolico L."/>
            <person name="Pelletier E."/>
            <person name="Couloux A."/>
            <person name="Segurens B."/>
            <person name="Wincker P."/>
            <person name="D'Hont A."/>
            <person name="Scarpelli C."/>
            <person name="Weissenbach J."/>
            <person name="Salanoubat M."/>
            <person name="Quetier F."/>
            <person name="Yu Y."/>
            <person name="Kim H.R."/>
            <person name="Rambo T."/>
            <person name="Currie J."/>
            <person name="Collura K."/>
            <person name="Luo M."/>
            <person name="Yang T."/>
            <person name="Ammiraju J.S.S."/>
            <person name="Engler F."/>
            <person name="Soderlund C."/>
            <person name="Wing R.A."/>
            <person name="Palmer L.E."/>
            <person name="de la Bastide M."/>
            <person name="Spiegel L."/>
            <person name="Nascimento L."/>
            <person name="Zutavern T."/>
            <person name="O'Shaughnessy A."/>
            <person name="Dike S."/>
            <person name="Dedhia N."/>
            <person name="Preston R."/>
            <person name="Balija V."/>
            <person name="McCombie W.R."/>
            <person name="Chow T."/>
            <person name="Chen H."/>
            <person name="Chung M."/>
            <person name="Chen C."/>
            <person name="Shaw J."/>
            <person name="Wu H."/>
            <person name="Hsiao K."/>
            <person name="Chao Y."/>
            <person name="Chu M."/>
            <person name="Cheng C."/>
            <person name="Hour A."/>
            <person name="Lee P."/>
            <person name="Lin S."/>
            <person name="Lin Y."/>
            <person name="Liou J."/>
            <person name="Liu S."/>
            <person name="Hsing Y."/>
            <person name="Raghuvanshi S."/>
            <person name="Mohanty A."/>
            <person name="Bharti A.K."/>
            <person name="Gaur A."/>
            <person name="Gupta V."/>
            <person name="Kumar D."/>
            <person name="Ravi V."/>
            <person name="Vij S."/>
            <person name="Kapur A."/>
            <person name="Khurana P."/>
            <person name="Khurana P."/>
            <person name="Khurana J.P."/>
            <person name="Tyagi A.K."/>
            <person name="Gaikwad K."/>
            <person name="Singh A."/>
            <person name="Dalal V."/>
            <person name="Srivastava S."/>
            <person name="Dixit A."/>
            <person name="Pal A.K."/>
            <person name="Ghazi I.A."/>
            <person name="Yadav M."/>
            <person name="Pandit A."/>
            <person name="Bhargava A."/>
            <person name="Sureshbabu K."/>
            <person name="Batra K."/>
            <person name="Sharma T.R."/>
            <person name="Mohapatra T."/>
            <person name="Singh N.K."/>
            <person name="Messing J."/>
            <person name="Nelson A.B."/>
            <person name="Fuks G."/>
            <person name="Kavchok S."/>
            <person name="Keizer G."/>
            <person name="Linton E."/>
            <person name="Llaca V."/>
            <person name="Song R."/>
            <person name="Tanyolac B."/>
            <person name="Young S."/>
            <person name="Ho-Il K."/>
            <person name="Hahn J.H."/>
            <person name="Sangsakoo G."/>
            <person name="Vanavichit A."/>
            <person name="de Mattos Luiz.A.T."/>
            <person name="Zimmer P.D."/>
            <person name="Malone G."/>
            <person name="Dellagostin O."/>
            <person name="de Oliveira A.C."/>
            <person name="Bevan M."/>
            <person name="Bancroft I."/>
            <person name="Minx P."/>
            <person name="Cordum H."/>
            <person name="Wilson R."/>
            <person name="Cheng Z."/>
            <person name="Jin W."/>
            <person name="Jiang J."/>
            <person name="Leong S.A."/>
            <person name="Iwama H."/>
            <person name="Gojobori T."/>
            <person name="Itoh T."/>
            <person name="Niimura Y."/>
            <person name="Fujii Y."/>
            <person name="Habara T."/>
            <person name="Sakai H."/>
            <person name="Sato Y."/>
            <person name="Wilson G."/>
            <person name="Kumar K."/>
            <person name="McCouch S."/>
            <person name="Juretic N."/>
            <person name="Hoen D."/>
            <person name="Wright S."/>
            <person name="Bruskiewich R."/>
            <person name="Bureau T."/>
            <person name="Miyao A."/>
            <person name="Hirochika H."/>
            <person name="Nishikawa T."/>
            <person name="Kadowaki K."/>
            <person name="Sugiura M."/>
            <person name="Burr B."/>
            <person name="Sasaki T."/>
        </authorList>
    </citation>
    <scope>NUCLEOTIDE SEQUENCE [LARGE SCALE GENOMIC DNA]</scope>
    <source>
        <strain evidence="3">cv. Nipponbare</strain>
    </source>
</reference>
<name>A0A0P0V659_ORYSJ</name>
<evidence type="ECO:0000313" key="3">
    <source>
        <dbReference type="Proteomes" id="UP000000763"/>
    </source>
</evidence>
<dbReference type="EMBL" id="AP003212">
    <property type="protein sequence ID" value="BAD72326.1"/>
    <property type="molecule type" value="Genomic_DNA"/>
</dbReference>
<proteinExistence type="predicted"/>
<sequence length="568" mass="60996">MFNLRPQMKLNQPGVSYPMHESVDRFSTHMRPFGWPNPLDESCPPHLQVWNGGSGVFASEPYMYGRQEWDQNRQHSVSRGWETTGDALKGQNELHEREPSVTKKEPDCSATPVPETSTGQYNLNSRIEQKEMDQTLEKNGTKDDLKSSFRNTGGSGGAPLMTSMPSNSGTAIFSKSYLSKISVSRDLVESELYKRCISLLADFGIANTPEVVGTGLVQNNGSFGKINRKLGTPNLLGSHNLKNKSDIFQRALALHKNQTAKIVSPTHSILETDRKTYLPEDNHDDTEMTDHTVSKELLVDNSEPHHGADTMEKELPLRQELAGGIGVTSPASIEPGNVGAPPVIIEPDVGMEDVAPPKIVEPDEGMEDAAPPKIVEPDEGMEDAAPPKIVEPDQGMEEVASPTIKEPDEDIEVMPLGTAEPGKGMEEVAPGGISEPEKGPAAGLGDGVPEVTVELADSAQEKPPAMGELGDGMEVMPPPVTETSLGKEDSPAVPSSPEVQEIVSGMHAGIEKGMEGETDNLIDDNPGDGEVNASSLELDVASGADDCEALVESRVNLSRIPNSPESTH</sequence>
<dbReference type="Proteomes" id="UP000000763">
    <property type="component" value="Chromosome 1"/>
</dbReference>
<feature type="compositionally biased region" description="Basic and acidic residues" evidence="1">
    <location>
        <begin position="92"/>
        <end position="107"/>
    </location>
</feature>
<organism evidence="2 3">
    <name type="scientific">Oryza sativa subsp. japonica</name>
    <name type="common">Rice</name>
    <dbReference type="NCBI Taxonomy" id="39947"/>
    <lineage>
        <taxon>Eukaryota</taxon>
        <taxon>Viridiplantae</taxon>
        <taxon>Streptophyta</taxon>
        <taxon>Embryophyta</taxon>
        <taxon>Tracheophyta</taxon>
        <taxon>Spermatophyta</taxon>
        <taxon>Magnoliopsida</taxon>
        <taxon>Liliopsida</taxon>
        <taxon>Poales</taxon>
        <taxon>Poaceae</taxon>
        <taxon>BOP clade</taxon>
        <taxon>Oryzoideae</taxon>
        <taxon>Oryzeae</taxon>
        <taxon>Oryzinae</taxon>
        <taxon>Oryza</taxon>
        <taxon>Oryza sativa</taxon>
    </lineage>
</organism>
<protein>
    <submittedName>
        <fullName evidence="2">Uncharacterized protein</fullName>
    </submittedName>
</protein>
<dbReference type="PANTHER" id="PTHR13585:SF19">
    <property type="entry name" value="ZINC FINGER CCCH DOMAIN-CONTAINING PROTEIN 13"/>
    <property type="match status" value="1"/>
</dbReference>
<dbReference type="Gramene" id="Os01t0655400-03">
    <property type="protein sequence ID" value="Os01t0655400-03"/>
    <property type="gene ID" value="Os01g0655400"/>
</dbReference>
<evidence type="ECO:0000256" key="1">
    <source>
        <dbReference type="SAM" id="MobiDB-lite"/>
    </source>
</evidence>
<evidence type="ECO:0000313" key="2">
    <source>
        <dbReference type="EMBL" id="BAD72326.1"/>
    </source>
</evidence>
<feature type="compositionally biased region" description="Basic and acidic residues" evidence="1">
    <location>
        <begin position="127"/>
        <end position="147"/>
    </location>
</feature>
<dbReference type="PANTHER" id="PTHR13585">
    <property type="entry name" value="CHASCON, ISOFORM D-RELATED"/>
    <property type="match status" value="1"/>
</dbReference>
<feature type="region of interest" description="Disordered" evidence="1">
    <location>
        <begin position="71"/>
        <end position="163"/>
    </location>
</feature>